<accession>A0A0C3H7I0</accession>
<dbReference type="STRING" id="913774.A0A0C3H7I0"/>
<dbReference type="GO" id="GO:0005506">
    <property type="term" value="F:iron ion binding"/>
    <property type="evidence" value="ECO:0007669"/>
    <property type="project" value="InterPro"/>
</dbReference>
<keyword evidence="10 13" id="KW-0503">Monooxygenase</keyword>
<dbReference type="AlphaFoldDB" id="A0A0C3H7I0"/>
<dbReference type="PANTHER" id="PTHR24305">
    <property type="entry name" value="CYTOCHROME P450"/>
    <property type="match status" value="1"/>
</dbReference>
<evidence type="ECO:0000256" key="8">
    <source>
        <dbReference type="ARBA" id="ARBA00023002"/>
    </source>
</evidence>
<comment type="subcellular location">
    <subcellularLocation>
        <location evidence="2">Membrane</location>
    </subcellularLocation>
</comment>
<evidence type="ECO:0000256" key="3">
    <source>
        <dbReference type="ARBA" id="ARBA00010617"/>
    </source>
</evidence>
<keyword evidence="8 13" id="KW-0560">Oxidoreductase</keyword>
<comment type="cofactor">
    <cofactor evidence="1 12">
        <name>heme</name>
        <dbReference type="ChEBI" id="CHEBI:30413"/>
    </cofactor>
</comment>
<evidence type="ECO:0000313" key="16">
    <source>
        <dbReference type="Proteomes" id="UP000054321"/>
    </source>
</evidence>
<reference evidence="16" key="2">
    <citation type="submission" date="2015-01" db="EMBL/GenBank/DDBJ databases">
        <title>Evolutionary Origins and Diversification of the Mycorrhizal Mutualists.</title>
        <authorList>
            <consortium name="DOE Joint Genome Institute"/>
            <consortium name="Mycorrhizal Genomics Consortium"/>
            <person name="Kohler A."/>
            <person name="Kuo A."/>
            <person name="Nagy L.G."/>
            <person name="Floudas D."/>
            <person name="Copeland A."/>
            <person name="Barry K.W."/>
            <person name="Cichocki N."/>
            <person name="Veneault-Fourrey C."/>
            <person name="LaButti K."/>
            <person name="Lindquist E.A."/>
            <person name="Lipzen A."/>
            <person name="Lundell T."/>
            <person name="Morin E."/>
            <person name="Murat C."/>
            <person name="Riley R."/>
            <person name="Ohm R."/>
            <person name="Sun H."/>
            <person name="Tunlid A."/>
            <person name="Henrissat B."/>
            <person name="Grigoriev I.V."/>
            <person name="Hibbett D.S."/>
            <person name="Martin F."/>
        </authorList>
    </citation>
    <scope>NUCLEOTIDE SEQUENCE [LARGE SCALE GENOMIC DNA]</scope>
    <source>
        <strain evidence="16">Zn</strain>
    </source>
</reference>
<keyword evidence="5 14" id="KW-0812">Transmembrane</keyword>
<dbReference type="GO" id="GO:1902181">
    <property type="term" value="P:verruculogen biosynthetic process"/>
    <property type="evidence" value="ECO:0007669"/>
    <property type="project" value="UniProtKB-ARBA"/>
</dbReference>
<evidence type="ECO:0000256" key="11">
    <source>
        <dbReference type="ARBA" id="ARBA00023136"/>
    </source>
</evidence>
<name>A0A0C3H7I0_OIDMZ</name>
<dbReference type="OrthoDB" id="1470350at2759"/>
<dbReference type="Pfam" id="PF00067">
    <property type="entry name" value="p450"/>
    <property type="match status" value="1"/>
</dbReference>
<evidence type="ECO:0000256" key="12">
    <source>
        <dbReference type="PIRSR" id="PIRSR602401-1"/>
    </source>
</evidence>
<dbReference type="InterPro" id="IPR017972">
    <property type="entry name" value="Cyt_P450_CS"/>
</dbReference>
<evidence type="ECO:0000256" key="7">
    <source>
        <dbReference type="ARBA" id="ARBA00022989"/>
    </source>
</evidence>
<dbReference type="HOGENOM" id="CLU_001570_14_11_1"/>
<dbReference type="SUPFAM" id="SSF48264">
    <property type="entry name" value="Cytochrome P450"/>
    <property type="match status" value="1"/>
</dbReference>
<evidence type="ECO:0000313" key="15">
    <source>
        <dbReference type="EMBL" id="KIM98386.1"/>
    </source>
</evidence>
<dbReference type="Gene3D" id="1.10.630.10">
    <property type="entry name" value="Cytochrome P450"/>
    <property type="match status" value="1"/>
</dbReference>
<dbReference type="FunFam" id="1.10.630.10:FF:000063">
    <property type="entry name" value="Cytochrome P450 monooxygenase"/>
    <property type="match status" value="1"/>
</dbReference>
<dbReference type="EMBL" id="KN832880">
    <property type="protein sequence ID" value="KIM98386.1"/>
    <property type="molecule type" value="Genomic_DNA"/>
</dbReference>
<keyword evidence="7 14" id="KW-1133">Transmembrane helix</keyword>
<reference evidence="15 16" key="1">
    <citation type="submission" date="2014-04" db="EMBL/GenBank/DDBJ databases">
        <authorList>
            <consortium name="DOE Joint Genome Institute"/>
            <person name="Kuo A."/>
            <person name="Martino E."/>
            <person name="Perotto S."/>
            <person name="Kohler A."/>
            <person name="Nagy L.G."/>
            <person name="Floudas D."/>
            <person name="Copeland A."/>
            <person name="Barry K.W."/>
            <person name="Cichocki N."/>
            <person name="Veneault-Fourrey C."/>
            <person name="LaButti K."/>
            <person name="Lindquist E.A."/>
            <person name="Lipzen A."/>
            <person name="Lundell T."/>
            <person name="Morin E."/>
            <person name="Murat C."/>
            <person name="Sun H."/>
            <person name="Tunlid A."/>
            <person name="Henrissat B."/>
            <person name="Grigoriev I.V."/>
            <person name="Hibbett D.S."/>
            <person name="Martin F."/>
            <person name="Nordberg H.P."/>
            <person name="Cantor M.N."/>
            <person name="Hua S.X."/>
        </authorList>
    </citation>
    <scope>NUCLEOTIDE SEQUENCE [LARGE SCALE GENOMIC DNA]</scope>
    <source>
        <strain evidence="15 16">Zn</strain>
    </source>
</reference>
<evidence type="ECO:0000256" key="1">
    <source>
        <dbReference type="ARBA" id="ARBA00001971"/>
    </source>
</evidence>
<dbReference type="Proteomes" id="UP000054321">
    <property type="component" value="Unassembled WGS sequence"/>
</dbReference>
<dbReference type="InterPro" id="IPR050121">
    <property type="entry name" value="Cytochrome_P450_monoxygenase"/>
</dbReference>
<protein>
    <submittedName>
        <fullName evidence="15">Uncharacterized protein</fullName>
    </submittedName>
</protein>
<dbReference type="GO" id="GO:0016020">
    <property type="term" value="C:membrane"/>
    <property type="evidence" value="ECO:0007669"/>
    <property type="project" value="UniProtKB-SubCell"/>
</dbReference>
<dbReference type="PANTHER" id="PTHR24305:SF237">
    <property type="entry name" value="CYTOCHROME P450 MONOOXYGENASE ATNE-RELATED"/>
    <property type="match status" value="1"/>
</dbReference>
<dbReference type="InterPro" id="IPR036396">
    <property type="entry name" value="Cyt_P450_sf"/>
</dbReference>
<proteinExistence type="inferred from homology"/>
<dbReference type="PRINTS" id="PR00463">
    <property type="entry name" value="EP450I"/>
</dbReference>
<dbReference type="PROSITE" id="PS00086">
    <property type="entry name" value="CYTOCHROME_P450"/>
    <property type="match status" value="1"/>
</dbReference>
<keyword evidence="11 14" id="KW-0472">Membrane</keyword>
<dbReference type="GO" id="GO:0020037">
    <property type="term" value="F:heme binding"/>
    <property type="evidence" value="ECO:0007669"/>
    <property type="project" value="InterPro"/>
</dbReference>
<dbReference type="GO" id="GO:0004497">
    <property type="term" value="F:monooxygenase activity"/>
    <property type="evidence" value="ECO:0007669"/>
    <property type="project" value="UniProtKB-KW"/>
</dbReference>
<dbReference type="PRINTS" id="PR00385">
    <property type="entry name" value="P450"/>
</dbReference>
<feature type="transmembrane region" description="Helical" evidence="14">
    <location>
        <begin position="12"/>
        <end position="36"/>
    </location>
</feature>
<organism evidence="15 16">
    <name type="scientific">Oidiodendron maius (strain Zn)</name>
    <dbReference type="NCBI Taxonomy" id="913774"/>
    <lineage>
        <taxon>Eukaryota</taxon>
        <taxon>Fungi</taxon>
        <taxon>Dikarya</taxon>
        <taxon>Ascomycota</taxon>
        <taxon>Pezizomycotina</taxon>
        <taxon>Leotiomycetes</taxon>
        <taxon>Leotiomycetes incertae sedis</taxon>
        <taxon>Myxotrichaceae</taxon>
        <taxon>Oidiodendron</taxon>
    </lineage>
</organism>
<evidence type="ECO:0000256" key="10">
    <source>
        <dbReference type="ARBA" id="ARBA00023033"/>
    </source>
</evidence>
<evidence type="ECO:0000256" key="9">
    <source>
        <dbReference type="ARBA" id="ARBA00023004"/>
    </source>
</evidence>
<keyword evidence="9 12" id="KW-0408">Iron</keyword>
<keyword evidence="6 12" id="KW-0479">Metal-binding</keyword>
<evidence type="ECO:0000256" key="14">
    <source>
        <dbReference type="SAM" id="Phobius"/>
    </source>
</evidence>
<evidence type="ECO:0000256" key="6">
    <source>
        <dbReference type="ARBA" id="ARBA00022723"/>
    </source>
</evidence>
<evidence type="ECO:0000256" key="5">
    <source>
        <dbReference type="ARBA" id="ARBA00022692"/>
    </source>
</evidence>
<evidence type="ECO:0000256" key="4">
    <source>
        <dbReference type="ARBA" id="ARBA00022617"/>
    </source>
</evidence>
<dbReference type="InterPro" id="IPR002401">
    <property type="entry name" value="Cyt_P450_E_grp-I"/>
</dbReference>
<keyword evidence="4 12" id="KW-0349">Heme</keyword>
<feature type="binding site" description="axial binding residue" evidence="12">
    <location>
        <position position="453"/>
    </location>
    <ligand>
        <name>heme</name>
        <dbReference type="ChEBI" id="CHEBI:30413"/>
    </ligand>
    <ligandPart>
        <name>Fe</name>
        <dbReference type="ChEBI" id="CHEBI:18248"/>
    </ligandPart>
</feature>
<dbReference type="InParanoid" id="A0A0C3H7I0"/>
<evidence type="ECO:0000256" key="13">
    <source>
        <dbReference type="RuleBase" id="RU000461"/>
    </source>
</evidence>
<sequence>MPLDNGFHLYAIISMSWLTTVICISIFLYVSAISVYRLWLHPLRKYPGPLIARVTNLYVVYHAIKGDRHLLVYKLHQTYGDFVRVSPNTVSINQACAIKEIYGVGSNVQKGHVYRASIAQVGAASTFSSIDKIAHGHKRRILAPAFTEAALAAMEKYVLDHICTFIDVISSPQDDRNNSWSGDLALWCNYLTFDVMGDLAFNKQFNMLTEGTNRYVPSLIDMNAHRQLIAGSSPFVLKWGLDRILSPKTVAGGKKLMLFAQSQAQQRFQADEEKKDFLYYLFGATNKDGSPAYSDPKDVAAETRQLIVAGSDTTATQMAANFFYISTNPNVQAKLASEIRSTFNSVDDIRTGSALNKCTYLKAVVEETLRMSPSVPGFLPREVLAGGITVAGHTFPKGVELAVPIYTIHHNPEYYPSPHKYDPERWIESSVGHDGVARAWSAFHPFSYGTRQCIGKRLAYTELWITIARAIWLFDFHYVSGGMEDKLGDSIVEYKLMDHFAAARSGPVVRFQKKSMS</sequence>
<comment type="similarity">
    <text evidence="3 13">Belongs to the cytochrome P450 family.</text>
</comment>
<evidence type="ECO:0000256" key="2">
    <source>
        <dbReference type="ARBA" id="ARBA00004370"/>
    </source>
</evidence>
<dbReference type="CDD" id="cd11061">
    <property type="entry name" value="CYP67-like"/>
    <property type="match status" value="1"/>
</dbReference>
<dbReference type="InterPro" id="IPR001128">
    <property type="entry name" value="Cyt_P450"/>
</dbReference>
<gene>
    <name evidence="15" type="ORF">OIDMADRAFT_43404</name>
</gene>
<dbReference type="GO" id="GO:0016705">
    <property type="term" value="F:oxidoreductase activity, acting on paired donors, with incorporation or reduction of molecular oxygen"/>
    <property type="evidence" value="ECO:0007669"/>
    <property type="project" value="InterPro"/>
</dbReference>
<keyword evidence="16" id="KW-1185">Reference proteome</keyword>